<accession>A0A1M3TQZ0</accession>
<evidence type="ECO:0000313" key="2">
    <source>
        <dbReference type="Proteomes" id="UP000184063"/>
    </source>
</evidence>
<dbReference type="Proteomes" id="UP000184063">
    <property type="component" value="Unassembled WGS sequence"/>
</dbReference>
<dbReference type="EMBL" id="KV878238">
    <property type="protein sequence ID" value="OJZ89327.1"/>
    <property type="molecule type" value="Genomic_DNA"/>
</dbReference>
<sequence length="162" mass="18503">MHMIVYTYDPFNSVLFALFLPSGCLKFVLSNDLLNTRNSSVILVLVDNIAFKIAQTRCRRRPSFQFIHTVPRLRILFPSGSSSGVEKLQLTYCIKSGNNRGTRRIRPTRNQTMQASKQAPLQCPRGVPGLLHTRPISSCNRYHKHKSSRTVAQETRNLLPKY</sequence>
<dbReference type="AlphaFoldDB" id="A0A1M3TQZ0"/>
<gene>
    <name evidence="1" type="ORF">ASPFODRAFT_488236</name>
</gene>
<organism evidence="1 2">
    <name type="scientific">Aspergillus luchuensis (strain CBS 106.47)</name>
    <dbReference type="NCBI Taxonomy" id="1137211"/>
    <lineage>
        <taxon>Eukaryota</taxon>
        <taxon>Fungi</taxon>
        <taxon>Dikarya</taxon>
        <taxon>Ascomycota</taxon>
        <taxon>Pezizomycotina</taxon>
        <taxon>Eurotiomycetes</taxon>
        <taxon>Eurotiomycetidae</taxon>
        <taxon>Eurotiales</taxon>
        <taxon>Aspergillaceae</taxon>
        <taxon>Aspergillus</taxon>
        <taxon>Aspergillus subgen. Circumdati</taxon>
    </lineage>
</organism>
<proteinExistence type="predicted"/>
<dbReference type="VEuPathDB" id="FungiDB:ASPFODRAFT_488236"/>
<reference evidence="2" key="1">
    <citation type="journal article" date="2017" name="Genome Biol.">
        <title>Comparative genomics reveals high biological diversity and specific adaptations in the industrially and medically important fungal genus Aspergillus.</title>
        <authorList>
            <person name="de Vries R.P."/>
            <person name="Riley R."/>
            <person name="Wiebenga A."/>
            <person name="Aguilar-Osorio G."/>
            <person name="Amillis S."/>
            <person name="Uchima C.A."/>
            <person name="Anderluh G."/>
            <person name="Asadollahi M."/>
            <person name="Askin M."/>
            <person name="Barry K."/>
            <person name="Battaglia E."/>
            <person name="Bayram O."/>
            <person name="Benocci T."/>
            <person name="Braus-Stromeyer S.A."/>
            <person name="Caldana C."/>
            <person name="Canovas D."/>
            <person name="Cerqueira G.C."/>
            <person name="Chen F."/>
            <person name="Chen W."/>
            <person name="Choi C."/>
            <person name="Clum A."/>
            <person name="Dos Santos R.A."/>
            <person name="Damasio A.R."/>
            <person name="Diallinas G."/>
            <person name="Emri T."/>
            <person name="Fekete E."/>
            <person name="Flipphi M."/>
            <person name="Freyberg S."/>
            <person name="Gallo A."/>
            <person name="Gournas C."/>
            <person name="Habgood R."/>
            <person name="Hainaut M."/>
            <person name="Harispe M.L."/>
            <person name="Henrissat B."/>
            <person name="Hilden K.S."/>
            <person name="Hope R."/>
            <person name="Hossain A."/>
            <person name="Karabika E."/>
            <person name="Karaffa L."/>
            <person name="Karanyi Z."/>
            <person name="Krasevec N."/>
            <person name="Kuo A."/>
            <person name="Kusch H."/>
            <person name="LaButti K."/>
            <person name="Lagendijk E.L."/>
            <person name="Lapidus A."/>
            <person name="Levasseur A."/>
            <person name="Lindquist E."/>
            <person name="Lipzen A."/>
            <person name="Logrieco A.F."/>
            <person name="MacCabe A."/>
            <person name="Maekelae M.R."/>
            <person name="Malavazi I."/>
            <person name="Melin P."/>
            <person name="Meyer V."/>
            <person name="Mielnichuk N."/>
            <person name="Miskei M."/>
            <person name="Molnar A.P."/>
            <person name="Mule G."/>
            <person name="Ngan C.Y."/>
            <person name="Orejas M."/>
            <person name="Orosz E."/>
            <person name="Ouedraogo J.P."/>
            <person name="Overkamp K.M."/>
            <person name="Park H.-S."/>
            <person name="Perrone G."/>
            <person name="Piumi F."/>
            <person name="Punt P.J."/>
            <person name="Ram A.F."/>
            <person name="Ramon A."/>
            <person name="Rauscher S."/>
            <person name="Record E."/>
            <person name="Riano-Pachon D.M."/>
            <person name="Robert V."/>
            <person name="Roehrig J."/>
            <person name="Ruller R."/>
            <person name="Salamov A."/>
            <person name="Salih N.S."/>
            <person name="Samson R.A."/>
            <person name="Sandor E."/>
            <person name="Sanguinetti M."/>
            <person name="Schuetze T."/>
            <person name="Sepcic K."/>
            <person name="Shelest E."/>
            <person name="Sherlock G."/>
            <person name="Sophianopoulou V."/>
            <person name="Squina F.M."/>
            <person name="Sun H."/>
            <person name="Susca A."/>
            <person name="Todd R.B."/>
            <person name="Tsang A."/>
            <person name="Unkles S.E."/>
            <person name="van de Wiele N."/>
            <person name="van Rossen-Uffink D."/>
            <person name="Oliveira J.V."/>
            <person name="Vesth T.C."/>
            <person name="Visser J."/>
            <person name="Yu J.-H."/>
            <person name="Zhou M."/>
            <person name="Andersen M.R."/>
            <person name="Archer D.B."/>
            <person name="Baker S.E."/>
            <person name="Benoit I."/>
            <person name="Brakhage A.A."/>
            <person name="Braus G.H."/>
            <person name="Fischer R."/>
            <person name="Frisvad J.C."/>
            <person name="Goldman G.H."/>
            <person name="Houbraken J."/>
            <person name="Oakley B."/>
            <person name="Pocsi I."/>
            <person name="Scazzocchio C."/>
            <person name="Seiboth B."/>
            <person name="vanKuyk P.A."/>
            <person name="Wortman J."/>
            <person name="Dyer P.S."/>
            <person name="Grigoriev I.V."/>
        </authorList>
    </citation>
    <scope>NUCLEOTIDE SEQUENCE [LARGE SCALE GENOMIC DNA]</scope>
    <source>
        <strain evidence="2">CBS 106.47</strain>
    </source>
</reference>
<evidence type="ECO:0000313" key="1">
    <source>
        <dbReference type="EMBL" id="OJZ89327.1"/>
    </source>
</evidence>
<protein>
    <submittedName>
        <fullName evidence="1">Uncharacterized protein</fullName>
    </submittedName>
</protein>
<name>A0A1M3TQZ0_ASPLC</name>